<reference evidence="1" key="2">
    <citation type="journal article" date="2015" name="Fish Shellfish Immunol.">
        <title>Early steps in the European eel (Anguilla anguilla)-Vibrio vulnificus interaction in the gills: Role of the RtxA13 toxin.</title>
        <authorList>
            <person name="Callol A."/>
            <person name="Pajuelo D."/>
            <person name="Ebbesson L."/>
            <person name="Teles M."/>
            <person name="MacKenzie S."/>
            <person name="Amaro C."/>
        </authorList>
    </citation>
    <scope>NUCLEOTIDE SEQUENCE</scope>
</reference>
<proteinExistence type="predicted"/>
<accession>A0A0E9P868</accession>
<name>A0A0E9P868_ANGAN</name>
<dbReference type="EMBL" id="GBXM01108120">
    <property type="protein sequence ID" value="JAH00457.1"/>
    <property type="molecule type" value="Transcribed_RNA"/>
</dbReference>
<dbReference type="AlphaFoldDB" id="A0A0E9P868"/>
<reference evidence="1" key="1">
    <citation type="submission" date="2014-11" db="EMBL/GenBank/DDBJ databases">
        <authorList>
            <person name="Amaro Gonzalez C."/>
        </authorList>
    </citation>
    <scope>NUCLEOTIDE SEQUENCE</scope>
</reference>
<sequence>MVIIRGILFICLMDFEEQQSGSV</sequence>
<organism evidence="1">
    <name type="scientific">Anguilla anguilla</name>
    <name type="common">European freshwater eel</name>
    <name type="synonym">Muraena anguilla</name>
    <dbReference type="NCBI Taxonomy" id="7936"/>
    <lineage>
        <taxon>Eukaryota</taxon>
        <taxon>Metazoa</taxon>
        <taxon>Chordata</taxon>
        <taxon>Craniata</taxon>
        <taxon>Vertebrata</taxon>
        <taxon>Euteleostomi</taxon>
        <taxon>Actinopterygii</taxon>
        <taxon>Neopterygii</taxon>
        <taxon>Teleostei</taxon>
        <taxon>Anguilliformes</taxon>
        <taxon>Anguillidae</taxon>
        <taxon>Anguilla</taxon>
    </lineage>
</organism>
<evidence type="ECO:0000313" key="1">
    <source>
        <dbReference type="EMBL" id="JAH00457.1"/>
    </source>
</evidence>
<protein>
    <submittedName>
        <fullName evidence="1">Uncharacterized protein</fullName>
    </submittedName>
</protein>